<dbReference type="AlphaFoldDB" id="A0A858Q5X4"/>
<dbReference type="Proteomes" id="UP000503004">
    <property type="component" value="Chromosome"/>
</dbReference>
<reference evidence="2" key="1">
    <citation type="submission" date="2019-12" db="EMBL/GenBank/DDBJ databases">
        <authorList>
            <person name="Awala S.I."/>
            <person name="Rhee S.K."/>
        </authorList>
    </citation>
    <scope>NUCLEOTIDE SEQUENCE [LARGE SCALE GENOMIC DNA]</scope>
    <source>
        <strain evidence="2">IM1</strain>
    </source>
</reference>
<dbReference type="EMBL" id="CP046565">
    <property type="protein sequence ID" value="QJD29221.1"/>
    <property type="molecule type" value="Genomic_DNA"/>
</dbReference>
<gene>
    <name evidence="1" type="ORF">GNH96_04050</name>
</gene>
<keyword evidence="2" id="KW-1185">Reference proteome</keyword>
<proteinExistence type="predicted"/>
<accession>A0A858Q5X4</accession>
<organism evidence="1 2">
    <name type="scientific">Methylococcus geothermalis</name>
    <dbReference type="NCBI Taxonomy" id="2681310"/>
    <lineage>
        <taxon>Bacteria</taxon>
        <taxon>Pseudomonadati</taxon>
        <taxon>Pseudomonadota</taxon>
        <taxon>Gammaproteobacteria</taxon>
        <taxon>Methylococcales</taxon>
        <taxon>Methylococcaceae</taxon>
        <taxon>Methylococcus</taxon>
    </lineage>
</organism>
<sequence length="79" mass="8979">MQVTTILVNDVPKVVIRPNDRKDLARFLRNGRSYLTGDAPDAELSHRPADEAEAARWRSAYQLHLAWGGSEEWFFGVPL</sequence>
<evidence type="ECO:0000313" key="1">
    <source>
        <dbReference type="EMBL" id="QJD29221.1"/>
    </source>
</evidence>
<dbReference type="KEGG" id="metu:GNH96_04050"/>
<name>A0A858Q5X4_9GAMM</name>
<evidence type="ECO:0000313" key="2">
    <source>
        <dbReference type="Proteomes" id="UP000503004"/>
    </source>
</evidence>
<dbReference type="RefSeq" id="WP_169602513.1">
    <property type="nucleotide sequence ID" value="NZ_CP046565.1"/>
</dbReference>
<protein>
    <submittedName>
        <fullName evidence="1">Uncharacterized protein</fullName>
    </submittedName>
</protein>